<evidence type="ECO:0000256" key="4">
    <source>
        <dbReference type="ARBA" id="ARBA00023002"/>
    </source>
</evidence>
<dbReference type="InterPro" id="IPR008335">
    <property type="entry name" value="Mopterin_OxRdtase_euk"/>
</dbReference>
<dbReference type="CDD" id="cd02110">
    <property type="entry name" value="SO_family_Moco_dimer"/>
    <property type="match status" value="1"/>
</dbReference>
<dbReference type="SUPFAM" id="SSF56524">
    <property type="entry name" value="Oxidoreductase molybdopterin-binding domain"/>
    <property type="match status" value="1"/>
</dbReference>
<dbReference type="InterPro" id="IPR014756">
    <property type="entry name" value="Ig_E-set"/>
</dbReference>
<evidence type="ECO:0000313" key="7">
    <source>
        <dbReference type="EMBL" id="GHF94682.1"/>
    </source>
</evidence>
<feature type="domain" description="Moybdenum cofactor oxidoreductase dimerisation" evidence="6">
    <location>
        <begin position="319"/>
        <end position="406"/>
    </location>
</feature>
<dbReference type="Pfam" id="PF00174">
    <property type="entry name" value="Oxidored_molyb"/>
    <property type="match status" value="1"/>
</dbReference>
<gene>
    <name evidence="7" type="ORF">GCM10017567_06450</name>
</gene>
<name>A0ABQ3K4C6_9PSEU</name>
<sequence>MTAWHGETAYDRERLAQWRAGQARLPGLSRRGLLRLTAAGGLALATAGTATATASAAGPIVKPLPPEWFDVYGSNAETRWEAMSGQGYLTPVDRFFVRDHTSTPVLDAGTWRLRLFGSGLRGAPTAAAPIELTYRDLRALPSETITAFIECTGNGRSFFTSQQGQAVSGTAWKLGAVGVARWRGVRLATVLARAGLTRHAVDVLPEGLDADYVAAGVNLGKVRRPLPVGKALQDVLLAYEMNGQPLPPDHGFPVRLVVPSWAGIASIKWLGRIEVSAAPLVSPWSTQFYRLLGPDYPAEGTLVTEQVVKSAFELPWGATLVAGQRHVLRGRSWSGHGRIRRVEVSTDGVTWHPARPIGPAADRAWLQWEYPWRPRTAGPHTLRARATDVTGASQPDIAPYNTQGYLFGAVVRHPVTVAAV</sequence>
<dbReference type="Gene3D" id="3.90.420.10">
    <property type="entry name" value="Oxidoreductase, molybdopterin-binding domain"/>
    <property type="match status" value="1"/>
</dbReference>
<evidence type="ECO:0000259" key="6">
    <source>
        <dbReference type="Pfam" id="PF03404"/>
    </source>
</evidence>
<feature type="domain" description="Oxidoreductase molybdopterin-binding" evidence="5">
    <location>
        <begin position="100"/>
        <end position="284"/>
    </location>
</feature>
<evidence type="ECO:0000256" key="2">
    <source>
        <dbReference type="ARBA" id="ARBA00022505"/>
    </source>
</evidence>
<comment type="cofactor">
    <cofactor evidence="1">
        <name>Mo-molybdopterin</name>
        <dbReference type="ChEBI" id="CHEBI:71302"/>
    </cofactor>
</comment>
<accession>A0ABQ3K4C6</accession>
<evidence type="ECO:0008006" key="9">
    <source>
        <dbReference type="Google" id="ProtNLM"/>
    </source>
</evidence>
<dbReference type="Pfam" id="PF03404">
    <property type="entry name" value="Mo-co_dimer"/>
    <property type="match status" value="1"/>
</dbReference>
<keyword evidence="4" id="KW-0560">Oxidoreductase</keyword>
<organism evidence="7 8">
    <name type="scientific">Amycolatopsis bullii</name>
    <dbReference type="NCBI Taxonomy" id="941987"/>
    <lineage>
        <taxon>Bacteria</taxon>
        <taxon>Bacillati</taxon>
        <taxon>Actinomycetota</taxon>
        <taxon>Actinomycetes</taxon>
        <taxon>Pseudonocardiales</taxon>
        <taxon>Pseudonocardiaceae</taxon>
        <taxon>Amycolatopsis</taxon>
    </lineage>
</organism>
<evidence type="ECO:0000313" key="8">
    <source>
        <dbReference type="Proteomes" id="UP000649955"/>
    </source>
</evidence>
<comment type="caution">
    <text evidence="7">The sequence shown here is derived from an EMBL/GenBank/DDBJ whole genome shotgun (WGS) entry which is preliminary data.</text>
</comment>
<keyword evidence="2" id="KW-0500">Molybdenum</keyword>
<keyword evidence="8" id="KW-1185">Reference proteome</keyword>
<evidence type="ECO:0000256" key="3">
    <source>
        <dbReference type="ARBA" id="ARBA00022723"/>
    </source>
</evidence>
<dbReference type="InterPro" id="IPR005066">
    <property type="entry name" value="MoCF_OxRdtse_dimer"/>
</dbReference>
<evidence type="ECO:0000259" key="5">
    <source>
        <dbReference type="Pfam" id="PF00174"/>
    </source>
</evidence>
<dbReference type="EMBL" id="BNAW01000002">
    <property type="protein sequence ID" value="GHF94682.1"/>
    <property type="molecule type" value="Genomic_DNA"/>
</dbReference>
<dbReference type="Proteomes" id="UP000649955">
    <property type="component" value="Unassembled WGS sequence"/>
</dbReference>
<proteinExistence type="predicted"/>
<protein>
    <recommendedName>
        <fullName evidence="9">Sulfite oxidase</fullName>
    </recommendedName>
</protein>
<dbReference type="InterPro" id="IPR000572">
    <property type="entry name" value="OxRdtase_Mopterin-bd_dom"/>
</dbReference>
<dbReference type="PRINTS" id="PR00407">
    <property type="entry name" value="EUMOPTERIN"/>
</dbReference>
<evidence type="ECO:0000256" key="1">
    <source>
        <dbReference type="ARBA" id="ARBA00001924"/>
    </source>
</evidence>
<dbReference type="PROSITE" id="PS51318">
    <property type="entry name" value="TAT"/>
    <property type="match status" value="1"/>
</dbReference>
<dbReference type="InterPro" id="IPR006311">
    <property type="entry name" value="TAT_signal"/>
</dbReference>
<dbReference type="SUPFAM" id="SSF81296">
    <property type="entry name" value="E set domains"/>
    <property type="match status" value="1"/>
</dbReference>
<dbReference type="PANTHER" id="PTHR19372">
    <property type="entry name" value="SULFITE REDUCTASE"/>
    <property type="match status" value="1"/>
</dbReference>
<dbReference type="PANTHER" id="PTHR19372:SF7">
    <property type="entry name" value="SULFITE OXIDASE, MITOCHONDRIAL"/>
    <property type="match status" value="1"/>
</dbReference>
<dbReference type="InterPro" id="IPR036374">
    <property type="entry name" value="OxRdtase_Mopterin-bd_sf"/>
</dbReference>
<dbReference type="RefSeq" id="WP_191306508.1">
    <property type="nucleotide sequence ID" value="NZ_BNAW01000002.1"/>
</dbReference>
<keyword evidence="3" id="KW-0479">Metal-binding</keyword>
<dbReference type="Gene3D" id="2.60.40.650">
    <property type="match status" value="1"/>
</dbReference>
<reference evidence="8" key="1">
    <citation type="journal article" date="2019" name="Int. J. Syst. Evol. Microbiol.">
        <title>The Global Catalogue of Microorganisms (GCM) 10K type strain sequencing project: providing services to taxonomists for standard genome sequencing and annotation.</title>
        <authorList>
            <consortium name="The Broad Institute Genomics Platform"/>
            <consortium name="The Broad Institute Genome Sequencing Center for Infectious Disease"/>
            <person name="Wu L."/>
            <person name="Ma J."/>
        </authorList>
    </citation>
    <scope>NUCLEOTIDE SEQUENCE [LARGE SCALE GENOMIC DNA]</scope>
    <source>
        <strain evidence="8">CGMCC 4.7680</strain>
    </source>
</reference>